<dbReference type="GO" id="GO:0004519">
    <property type="term" value="F:endonuclease activity"/>
    <property type="evidence" value="ECO:0007669"/>
    <property type="project" value="UniProtKB-KW"/>
</dbReference>
<dbReference type="AlphaFoldDB" id="A0A2T4JHU5"/>
<feature type="domain" description="Endonuclease/exonuclease/phosphatase" evidence="2">
    <location>
        <begin position="80"/>
        <end position="389"/>
    </location>
</feature>
<feature type="region of interest" description="Disordered" evidence="1">
    <location>
        <begin position="1"/>
        <end position="33"/>
    </location>
</feature>
<dbReference type="OrthoDB" id="292013at2"/>
<evidence type="ECO:0000256" key="1">
    <source>
        <dbReference type="SAM" id="MobiDB-lite"/>
    </source>
</evidence>
<dbReference type="InterPro" id="IPR036691">
    <property type="entry name" value="Endo/exonu/phosph_ase_sf"/>
</dbReference>
<proteinExistence type="predicted"/>
<keyword evidence="3" id="KW-0255">Endonuclease</keyword>
<feature type="compositionally biased region" description="Basic and acidic residues" evidence="1">
    <location>
        <begin position="14"/>
        <end position="26"/>
    </location>
</feature>
<feature type="region of interest" description="Disordered" evidence="1">
    <location>
        <begin position="327"/>
        <end position="349"/>
    </location>
</feature>
<evidence type="ECO:0000259" key="2">
    <source>
        <dbReference type="Pfam" id="PF03372"/>
    </source>
</evidence>
<dbReference type="SUPFAM" id="SSF56219">
    <property type="entry name" value="DNase I-like"/>
    <property type="match status" value="1"/>
</dbReference>
<sequence>MGLSSGKPVHARHRDGPDRNDDRTDPPIKPAHGHGAIGGSLIIWLATACSVGAENLRIATFHTDLTRDGPGLVYRDIRSGTDLQAEAVADVITAAGPDVILLTGIDWDHGLMALAALETRLAARGAGYAHLLALRPNSGMATGVDLDGDGRLGDARDAQGYGRFAGQDGMAILSRLPVAGDALRDFSPLLWRDLPGALIGAAGLSPEAAATQRLSTTGHWDVPLRLPGGGWLHLWAFAATPPVFDGPEDRNGRRNHDEVAFWLRYLDGALPQAPATAPFVIMGNANLDPADGEGRHEALRALLADPRLQDPAPQSMGAVLAAAAQGGANARQAGDPARDTADWPDTDNLGNRRVDYVLPSAGLRVTAAGVVWPEPGTALSATVARASRHRLVWVDLALP</sequence>
<name>A0A2T4JHU5_9RHOB</name>
<dbReference type="Proteomes" id="UP000241899">
    <property type="component" value="Unassembled WGS sequence"/>
</dbReference>
<dbReference type="Pfam" id="PF03372">
    <property type="entry name" value="Exo_endo_phos"/>
    <property type="match status" value="1"/>
</dbReference>
<protein>
    <submittedName>
        <fullName evidence="3">Endonuclease</fullName>
    </submittedName>
</protein>
<comment type="caution">
    <text evidence="3">The sequence shown here is derived from an EMBL/GenBank/DDBJ whole genome shotgun (WGS) entry which is preliminary data.</text>
</comment>
<keyword evidence="4" id="KW-1185">Reference proteome</keyword>
<keyword evidence="3" id="KW-0540">Nuclease</keyword>
<dbReference type="Gene3D" id="3.60.10.10">
    <property type="entry name" value="Endonuclease/exonuclease/phosphatase"/>
    <property type="match status" value="1"/>
</dbReference>
<reference evidence="3 4" key="1">
    <citation type="submission" date="2018-03" db="EMBL/GenBank/DDBJ databases">
        <title>Rhodobacter veldkampii.</title>
        <authorList>
            <person name="Meyer T.E."/>
            <person name="Miller S."/>
            <person name="Lodha T."/>
            <person name="Gandham S."/>
            <person name="Chintalapati S."/>
            <person name="Chintalapati V.R."/>
        </authorList>
    </citation>
    <scope>NUCLEOTIDE SEQUENCE [LARGE SCALE GENOMIC DNA]</scope>
    <source>
        <strain evidence="3 4">DSM 11550</strain>
    </source>
</reference>
<keyword evidence="3" id="KW-0378">Hydrolase</keyword>
<evidence type="ECO:0000313" key="3">
    <source>
        <dbReference type="EMBL" id="PTE17490.1"/>
    </source>
</evidence>
<accession>A0A2T4JHU5</accession>
<evidence type="ECO:0000313" key="4">
    <source>
        <dbReference type="Proteomes" id="UP000241899"/>
    </source>
</evidence>
<gene>
    <name evidence="3" type="ORF">C5F46_08915</name>
</gene>
<dbReference type="EMBL" id="PZKF01000017">
    <property type="protein sequence ID" value="PTE17490.1"/>
    <property type="molecule type" value="Genomic_DNA"/>
</dbReference>
<dbReference type="InterPro" id="IPR005135">
    <property type="entry name" value="Endo/exonuclease/phosphatase"/>
</dbReference>
<organism evidence="3 4">
    <name type="scientific">Phaeovulum veldkampii DSM 11550</name>
    <dbReference type="NCBI Taxonomy" id="1185920"/>
    <lineage>
        <taxon>Bacteria</taxon>
        <taxon>Pseudomonadati</taxon>
        <taxon>Pseudomonadota</taxon>
        <taxon>Alphaproteobacteria</taxon>
        <taxon>Rhodobacterales</taxon>
        <taxon>Paracoccaceae</taxon>
        <taxon>Phaeovulum</taxon>
    </lineage>
</organism>